<organism evidence="1 2">
    <name type="scientific">Aquirufa regiilacus</name>
    <dbReference type="NCBI Taxonomy" id="3024868"/>
    <lineage>
        <taxon>Bacteria</taxon>
        <taxon>Pseudomonadati</taxon>
        <taxon>Bacteroidota</taxon>
        <taxon>Cytophagia</taxon>
        <taxon>Cytophagales</taxon>
        <taxon>Flectobacillaceae</taxon>
        <taxon>Aquirufa</taxon>
    </lineage>
</organism>
<dbReference type="PROSITE" id="PS51257">
    <property type="entry name" value="PROKAR_LIPOPROTEIN"/>
    <property type="match status" value="1"/>
</dbReference>
<evidence type="ECO:0000313" key="1">
    <source>
        <dbReference type="EMBL" id="MDU0809418.1"/>
    </source>
</evidence>
<sequence length="184" mass="20645">MKWGIRFFVGLFCCTGLLACTEEPQWSLTPSISFSQIQKITKISNDGFGGKAKIDSVVMSIRFQDGDGDLGITQAELKANPTKYKDFRNFEVNVLLQKNGKFIPVNFSPSLGGLMNFKFKGEQKPGPIEGTVDYSTQFVYAFYKGYSPLFTAKNDTVKFQIYIRDNALQTSNVVETDPIVIFQD</sequence>
<keyword evidence="2" id="KW-1185">Reference proteome</keyword>
<dbReference type="RefSeq" id="WP_316070820.1">
    <property type="nucleotide sequence ID" value="NZ_JAVNWW010000005.1"/>
</dbReference>
<dbReference type="Proteomes" id="UP001249959">
    <property type="component" value="Unassembled WGS sequence"/>
</dbReference>
<proteinExistence type="predicted"/>
<evidence type="ECO:0000313" key="2">
    <source>
        <dbReference type="Proteomes" id="UP001249959"/>
    </source>
</evidence>
<gene>
    <name evidence="1" type="ORF">PQG45_10250</name>
</gene>
<name>A0ABU3TU84_9BACT</name>
<evidence type="ECO:0008006" key="3">
    <source>
        <dbReference type="Google" id="ProtNLM"/>
    </source>
</evidence>
<protein>
    <recommendedName>
        <fullName evidence="3">Lipoprotein</fullName>
    </recommendedName>
</protein>
<comment type="caution">
    <text evidence="1">The sequence shown here is derived from an EMBL/GenBank/DDBJ whole genome shotgun (WGS) entry which is preliminary data.</text>
</comment>
<dbReference type="EMBL" id="JAVNWW010000005">
    <property type="protein sequence ID" value="MDU0809418.1"/>
    <property type="molecule type" value="Genomic_DNA"/>
</dbReference>
<reference evidence="1 2" key="1">
    <citation type="submission" date="2023-09" db="EMBL/GenBank/DDBJ databases">
        <title>Aquirufa genomes.</title>
        <authorList>
            <person name="Pitt A."/>
        </authorList>
    </citation>
    <scope>NUCLEOTIDE SEQUENCE [LARGE SCALE GENOMIC DNA]</scope>
    <source>
        <strain evidence="1 2">LEOWEIH-7C</strain>
    </source>
</reference>
<accession>A0ABU3TU84</accession>